<evidence type="ECO:0000256" key="3">
    <source>
        <dbReference type="ARBA" id="ARBA00022837"/>
    </source>
</evidence>
<dbReference type="Gene3D" id="2.60.40.2030">
    <property type="match status" value="1"/>
</dbReference>
<keyword evidence="1" id="KW-0732">Signal</keyword>
<dbReference type="CDD" id="cd04486">
    <property type="entry name" value="YhcR_OBF_like"/>
    <property type="match status" value="1"/>
</dbReference>
<dbReference type="InterPro" id="IPR047971">
    <property type="entry name" value="ExeM-like"/>
</dbReference>
<evidence type="ECO:0000256" key="2">
    <source>
        <dbReference type="ARBA" id="ARBA00022737"/>
    </source>
</evidence>
<evidence type="ECO:0000259" key="4">
    <source>
        <dbReference type="PROSITE" id="PS51841"/>
    </source>
</evidence>
<evidence type="ECO:0000313" key="6">
    <source>
        <dbReference type="Proteomes" id="UP000575083"/>
    </source>
</evidence>
<dbReference type="NCBIfam" id="NF038128">
    <property type="entry name" value="choice_anch_J"/>
    <property type="match status" value="1"/>
</dbReference>
<dbReference type="RefSeq" id="WP_184860141.1">
    <property type="nucleotide sequence ID" value="NZ_JACHLK010000008.1"/>
</dbReference>
<dbReference type="GO" id="GO:0003824">
    <property type="term" value="F:catalytic activity"/>
    <property type="evidence" value="ECO:0007669"/>
    <property type="project" value="InterPro"/>
</dbReference>
<dbReference type="SUPFAM" id="SSF141072">
    <property type="entry name" value="CalX-like"/>
    <property type="match status" value="1"/>
</dbReference>
<evidence type="ECO:0000256" key="1">
    <source>
        <dbReference type="ARBA" id="ARBA00022729"/>
    </source>
</evidence>
<organism evidence="5 6">
    <name type="scientific">Acidovorax soli</name>
    <dbReference type="NCBI Taxonomy" id="592050"/>
    <lineage>
        <taxon>Bacteria</taxon>
        <taxon>Pseudomonadati</taxon>
        <taxon>Pseudomonadota</taxon>
        <taxon>Betaproteobacteria</taxon>
        <taxon>Burkholderiales</taxon>
        <taxon>Comamonadaceae</taxon>
        <taxon>Acidovorax</taxon>
    </lineage>
</organism>
<dbReference type="InterPro" id="IPR038081">
    <property type="entry name" value="CalX-like_sf"/>
</dbReference>
<dbReference type="NCBIfam" id="NF033681">
    <property type="entry name" value="ExeM_NucH_DNase"/>
    <property type="match status" value="1"/>
</dbReference>
<dbReference type="SUPFAM" id="SSF56219">
    <property type="entry name" value="DNase I-like"/>
    <property type="match status" value="1"/>
</dbReference>
<dbReference type="Pfam" id="PF00932">
    <property type="entry name" value="LTD"/>
    <property type="match status" value="2"/>
</dbReference>
<keyword evidence="3" id="KW-0106">Calcium</keyword>
<dbReference type="SUPFAM" id="SSF74853">
    <property type="entry name" value="Lamin A/C globular tail domain"/>
    <property type="match status" value="2"/>
</dbReference>
<comment type="caution">
    <text evidence="5">The sequence shown here is derived from an EMBL/GenBank/DDBJ whole genome shotgun (WGS) entry which is preliminary data.</text>
</comment>
<reference evidence="5 6" key="1">
    <citation type="submission" date="2020-08" db="EMBL/GenBank/DDBJ databases">
        <title>Functional genomics of gut bacteria from endangered species of beetles.</title>
        <authorList>
            <person name="Carlos-Shanley C."/>
        </authorList>
    </citation>
    <scope>NUCLEOTIDE SEQUENCE [LARGE SCALE GENOMIC DNA]</scope>
    <source>
        <strain evidence="5 6">S00198</strain>
    </source>
</reference>
<keyword evidence="6" id="KW-1185">Reference proteome</keyword>
<dbReference type="Gene3D" id="2.60.40.1260">
    <property type="entry name" value="Lamin Tail domain"/>
    <property type="match status" value="2"/>
</dbReference>
<dbReference type="PROSITE" id="PS51841">
    <property type="entry name" value="LTD"/>
    <property type="match status" value="2"/>
</dbReference>
<feature type="domain" description="LTD" evidence="4">
    <location>
        <begin position="972"/>
        <end position="1096"/>
    </location>
</feature>
<dbReference type="PANTHER" id="PTHR42834">
    <property type="entry name" value="ENDONUCLEASE/EXONUCLEASE/PHOSPHATASE FAMILY PROTEIN (AFU_ORTHOLOGUE AFUA_3G09210)"/>
    <property type="match status" value="1"/>
</dbReference>
<keyword evidence="2" id="KW-0677">Repeat</keyword>
<evidence type="ECO:0000313" key="5">
    <source>
        <dbReference type="EMBL" id="MBB6561269.1"/>
    </source>
</evidence>
<dbReference type="Gene3D" id="3.60.10.10">
    <property type="entry name" value="Endonuclease/exonuclease/phosphatase"/>
    <property type="match status" value="1"/>
</dbReference>
<dbReference type="Pfam" id="PF03160">
    <property type="entry name" value="Calx-beta"/>
    <property type="match status" value="1"/>
</dbReference>
<dbReference type="PANTHER" id="PTHR42834:SF1">
    <property type="entry name" value="ENDONUCLEASE_EXONUCLEASE_PHOSPHATASE FAMILY PROTEIN (AFU_ORTHOLOGUE AFUA_3G09210)"/>
    <property type="match status" value="1"/>
</dbReference>
<dbReference type="SMART" id="SM00237">
    <property type="entry name" value="Calx_beta"/>
    <property type="match status" value="1"/>
</dbReference>
<dbReference type="InterPro" id="IPR036691">
    <property type="entry name" value="Endo/exonu/phosph_ase_sf"/>
</dbReference>
<proteinExistence type="predicted"/>
<dbReference type="InterPro" id="IPR032185">
    <property type="entry name" value="DUF5017"/>
</dbReference>
<dbReference type="InterPro" id="IPR003644">
    <property type="entry name" value="Calx_beta"/>
</dbReference>
<dbReference type="InterPro" id="IPR005135">
    <property type="entry name" value="Endo/exonuclease/phosphatase"/>
</dbReference>
<dbReference type="EMBL" id="JACHLK010000008">
    <property type="protein sequence ID" value="MBB6561269.1"/>
    <property type="molecule type" value="Genomic_DNA"/>
</dbReference>
<dbReference type="InterPro" id="IPR032812">
    <property type="entry name" value="SbsA_Ig"/>
</dbReference>
<dbReference type="InterPro" id="IPR036415">
    <property type="entry name" value="Lamin_tail_dom_sf"/>
</dbReference>
<dbReference type="Pfam" id="PF13205">
    <property type="entry name" value="Big_5"/>
    <property type="match status" value="1"/>
</dbReference>
<dbReference type="Pfam" id="PF03372">
    <property type="entry name" value="Exo_endo_phos"/>
    <property type="match status" value="1"/>
</dbReference>
<protein>
    <submittedName>
        <fullName evidence="5">Putative extracellular nuclease</fullName>
    </submittedName>
</protein>
<accession>A0A7X0UAT6</accession>
<dbReference type="GO" id="GO:0016020">
    <property type="term" value="C:membrane"/>
    <property type="evidence" value="ECO:0007669"/>
    <property type="project" value="InterPro"/>
</dbReference>
<dbReference type="Pfam" id="PF16409">
    <property type="entry name" value="DUF5017"/>
    <property type="match status" value="1"/>
</dbReference>
<sequence length="2328" mass="235573">MTTVYHALSSSNFSQNWTNLGSLITAANDWSGVPSVVGYRGDDLTTATGTDPQTLLANGSATPQSATLLDANTASTTGAVGVFSTLANPTVALQGSGTADAPHIVVHLDATGRQDIVVSYTLRDIDATTDNAAQAVALQYRVGNTGDFINLPAAYLADASSGPSLTLDTPMSVTLPAAANGAAQLQLRFITANAVGNDEWIGIDDLSVTSSAAAPVGAGLAYSGSLNESQAFDGQLSAASKITITLTGETFTGTDGASLLSAATVGNVPAGLTAVLTRTSATTAELGFTGTATSHASDVNNLTVTFADGAFTGGSAAAVTNATKSNLQIDFAEPGAAGSAQTFTPNAGTTVGSSDASAALALDANWMVVGDDEASVLRVYHREGGAAVKEWNYSAVLGNGGELDLEAGTRIGDTFYFTGSHSNNKSGAEQNNREYILAVKITGTGADTQFTYLGKHGGLEDQLVAWDQGNVHGKGANYFGFAASSTGVIPENVNGFSIEGMTASQDGTKLLVAFRAPQTDANTRDKAVVLELAVAGLVDASGGAAPNVSAVHELNLGGRGIRSIEKAGDGTYLILAGPSGGASTEVTNDFRLFRWDGVGTTPTELDVNLDALRDGTGGSFESIVDVQSTAQGTLVQLLQDNGDSTWGGATASKDLPAAQQKFVGNWVQIGGNVSDSTGPVLASSTPADDAGSVGKAADIVLRFNEGVARGTGDFVIKKLSDNSVVATIAATDTTQVTVAFNTVTINPASDLDVGTAYYVEAAAGTLQDHYGNAWAGLSGNAQLNFTTSAAPLPKLLITEVNSNATPGDFFELYNYGSTEIDLSGWTWTDSAADPTKLGSFASGTKIAAGGKLVVAGEVTDATAFKAAWGLDANTAVVAVGGPGLGKGDGVVVLTGSGQVAAAINYSGTAFTNNGTSIAPMAKTGGGAVTGSEHAGVAFGGTATASAVWDGLSTTNPTYKAAVVGELGAFAQTGTPANIGSPGTLVVAQPKLLITEVNSNATPGDFFELYNYGSTEIDLSGWKWTDSAADPTKLGAFANGTKIPAGGKLVVAGEVTDPTAFKAAWGLDASTAVVAVGGPGLGKGDGVVILDANGQVATAINYSGTAFTNGGTTVAPMAKTGGGTVAGAEHAGVAFGGTATASAVWDGVSTTNPTYKAAVVGQLGAFAQTGTPANIGSPGLTSAPAVPAGAAPSYTQAFDSQAGFNEFTVFSKDADSAAAVNWLYSSGKASINGYNSTVAANDWLISKAFNLNDTGAEFLSFTTWTRYADAGLADPAQQLKLMVSSNYSGTGDPTLATWTELSFAHPAANSQVTTPSGLIDLSGISGTNVYFAFQYASSANKSASQWQVDDFKIESYAGSVVSIAATDAAKPEGNSGSTAYTFTVTRAGDKSGTASVNWAVTGSGSAQAGADDFAGGNLPSGTVNFAANETTKTITVNVQGDTSIEQDEGFTVTLSGATGTTIVGGGTAQGLVRTDEAPITKIHEIQGSSDTALLMGNAVTIEGIVTGYAPNLQGFYVQEEAADYDGDASTSEGIFVYYGGTPIAGLDANSIGDKVRIKGTVADYKGQTQLTVPTDFTLVQADAGLPAATVVTLPVASAVSWEAYEGMLVTVQSGTANGGKLVVTDNYNLGQYGQVTLTSDAIQQQYTEHNAPSVAGNTAYLADLKKDQIILDDLSSTQNPTSHIGRGGQPLSATNTLRAGDSVASVTGIVDQFVDTAAATHETSYRVQPTQSVNFTGDARPTTASIPTEIRNAEIKVASANVLNYFTTLGTGSFTTPDGSTQSGRGATDAAELARQQAKVVENLVGLDADVLGLMEVQNNGFGDGTSALDSLVDALNAKAGAGTYAYIKAPYNNGAAPGDAATAGGDAIMVAIVYKPAKVTPVGQAAVAGPSVYTAFSATYGNRVPVAQTFKANADGEQFTVVVNHFKSKGSVLDPDTGDGQGANNLARVKAAEDLSAWLATKPTGTTDSDVLLVGDFNAYGKEDPITKLAANGYTKVSTGNSYSFDGLWGSLDHALASGSLGSQVTGTYKWGINAEEPAILDYNLENKNDAQDASYFNADPYRSSDHNPILIGLNLGSTPASGGGGGGTPTTPTIPVTPPTAPGQPATLQGSTGSDTIVVPNLPLTRVVTGGGADTVTGGSGVDTVVVSATLADVLRLGISQDSSGKVVINTPTGPVTMRGVERVELQGSLFAFDVALPTATSEGGKTGQMLALAYTLFGQKPDTLVLSQWVHKADSINGLDALAQTLIDALAPGIGNDGLVNFLFQSVTGVAPTAQQVQEFASLIGPGKAYATQGAFLAAVAKLPIATEGLAELVGVVQSLDAAAFL</sequence>
<dbReference type="CDD" id="cd10283">
    <property type="entry name" value="MnuA_DNase1-like"/>
    <property type="match status" value="1"/>
</dbReference>
<feature type="domain" description="LTD" evidence="4">
    <location>
        <begin position="781"/>
        <end position="909"/>
    </location>
</feature>
<dbReference type="InterPro" id="IPR001322">
    <property type="entry name" value="Lamin_tail_dom"/>
</dbReference>
<gene>
    <name evidence="5" type="ORF">HNP48_003962</name>
</gene>
<dbReference type="GO" id="GO:0007154">
    <property type="term" value="P:cell communication"/>
    <property type="evidence" value="ECO:0007669"/>
    <property type="project" value="InterPro"/>
</dbReference>
<dbReference type="Proteomes" id="UP000575083">
    <property type="component" value="Unassembled WGS sequence"/>
</dbReference>
<name>A0A7X0UAT6_9BURK</name>